<accession>A0A5J4PDH7</accession>
<organism evidence="1">
    <name type="scientific">termite gut metagenome</name>
    <dbReference type="NCBI Taxonomy" id="433724"/>
    <lineage>
        <taxon>unclassified sequences</taxon>
        <taxon>metagenomes</taxon>
        <taxon>organismal metagenomes</taxon>
    </lineage>
</organism>
<gene>
    <name evidence="1" type="ORF">EZS27_041786</name>
</gene>
<dbReference type="AlphaFoldDB" id="A0A5J4PDH7"/>
<feature type="non-terminal residue" evidence="1">
    <location>
        <position position="75"/>
    </location>
</feature>
<dbReference type="EMBL" id="SNRY01009820">
    <property type="protein sequence ID" value="KAA6306553.1"/>
    <property type="molecule type" value="Genomic_DNA"/>
</dbReference>
<name>A0A5J4PDH7_9ZZZZ</name>
<proteinExistence type="predicted"/>
<reference evidence="1" key="1">
    <citation type="submission" date="2019-03" db="EMBL/GenBank/DDBJ databases">
        <title>Single cell metagenomics reveals metabolic interactions within the superorganism composed of flagellate Streblomastix strix and complex community of Bacteroidetes bacteria on its surface.</title>
        <authorList>
            <person name="Treitli S.C."/>
            <person name="Kolisko M."/>
            <person name="Husnik F."/>
            <person name="Keeling P."/>
            <person name="Hampl V."/>
        </authorList>
    </citation>
    <scope>NUCLEOTIDE SEQUENCE</scope>
    <source>
        <strain evidence="1">STM</strain>
    </source>
</reference>
<comment type="caution">
    <text evidence="1">The sequence shown here is derived from an EMBL/GenBank/DDBJ whole genome shotgun (WGS) entry which is preliminary data.</text>
</comment>
<dbReference type="SUPFAM" id="SSF56954">
    <property type="entry name" value="Outer membrane efflux proteins (OEP)"/>
    <property type="match status" value="1"/>
</dbReference>
<protein>
    <submittedName>
        <fullName evidence="1">Uncharacterized protein</fullName>
    </submittedName>
</protein>
<sequence length="75" mass="8358">MLLFIISINESLWGQSPDSLSHYLEVAAQNNSGVKADFLAYQASLQKVPQAGAYQDPQLEIGYFLQPMEIIDGRQ</sequence>
<evidence type="ECO:0000313" key="1">
    <source>
        <dbReference type="EMBL" id="KAA6306553.1"/>
    </source>
</evidence>